<dbReference type="GO" id="GO:0006508">
    <property type="term" value="P:proteolysis"/>
    <property type="evidence" value="ECO:0007669"/>
    <property type="project" value="UniProtKB-KW"/>
</dbReference>
<reference evidence="3" key="1">
    <citation type="submission" date="2023-08" db="EMBL/GenBank/DDBJ databases">
        <authorList>
            <person name="Chen Y."/>
            <person name="Shah S."/>
            <person name="Dougan E. K."/>
            <person name="Thang M."/>
            <person name="Chan C."/>
        </authorList>
    </citation>
    <scope>NUCLEOTIDE SEQUENCE</scope>
</reference>
<dbReference type="InterPro" id="IPR009003">
    <property type="entry name" value="Peptidase_S1_PA"/>
</dbReference>
<comment type="caution">
    <text evidence="3">The sequence shown here is derived from an EMBL/GenBank/DDBJ whole genome shotgun (WGS) entry which is preliminary data.</text>
</comment>
<dbReference type="GO" id="GO:0008233">
    <property type="term" value="F:peptidase activity"/>
    <property type="evidence" value="ECO:0007669"/>
    <property type="project" value="UniProtKB-KW"/>
</dbReference>
<gene>
    <name evidence="3" type="ORF">EVOR1521_LOCUS22748</name>
</gene>
<evidence type="ECO:0000256" key="1">
    <source>
        <dbReference type="ARBA" id="ARBA00022670"/>
    </source>
</evidence>
<dbReference type="PANTHER" id="PTHR43343">
    <property type="entry name" value="PEPTIDASE S12"/>
    <property type="match status" value="1"/>
</dbReference>
<dbReference type="SUPFAM" id="SSF50494">
    <property type="entry name" value="Trypsin-like serine proteases"/>
    <property type="match status" value="1"/>
</dbReference>
<keyword evidence="1" id="KW-0645">Protease</keyword>
<dbReference type="PANTHER" id="PTHR43343:SF3">
    <property type="entry name" value="PROTEASE DO-LIKE 8, CHLOROPLASTIC"/>
    <property type="match status" value="1"/>
</dbReference>
<sequence>MVFRPFAARDGQVSLGSGFIVKTEPYILIATNQHVINDALRVQVQLLLHSQTKWDVQIVSACPKFDLALLTLKDDKGFKQTLAKAGISVQALALSSKVAEMGQDVVALGFPLGQNSLKISKGGRFIVSWGMGLCQQNGWVPSLKRHL</sequence>
<name>A0AA36J4X2_9DINO</name>
<dbReference type="Proteomes" id="UP001178507">
    <property type="component" value="Unassembled WGS sequence"/>
</dbReference>
<dbReference type="AlphaFoldDB" id="A0AA36J4X2"/>
<dbReference type="EMBL" id="CAUJNA010003327">
    <property type="protein sequence ID" value="CAJ1399162.1"/>
    <property type="molecule type" value="Genomic_DNA"/>
</dbReference>
<keyword evidence="4" id="KW-1185">Reference proteome</keyword>
<accession>A0AA36J4X2</accession>
<proteinExistence type="predicted"/>
<evidence type="ECO:0000256" key="2">
    <source>
        <dbReference type="ARBA" id="ARBA00022801"/>
    </source>
</evidence>
<evidence type="ECO:0000313" key="4">
    <source>
        <dbReference type="Proteomes" id="UP001178507"/>
    </source>
</evidence>
<protein>
    <submittedName>
        <fullName evidence="3">Uncharacterized protein</fullName>
    </submittedName>
</protein>
<dbReference type="InterPro" id="IPR051201">
    <property type="entry name" value="Chloro_Bact_Ser_Proteases"/>
</dbReference>
<dbReference type="Gene3D" id="2.40.10.120">
    <property type="match status" value="1"/>
</dbReference>
<evidence type="ECO:0000313" key="3">
    <source>
        <dbReference type="EMBL" id="CAJ1399162.1"/>
    </source>
</evidence>
<dbReference type="Pfam" id="PF13365">
    <property type="entry name" value="Trypsin_2"/>
    <property type="match status" value="1"/>
</dbReference>
<keyword evidence="2" id="KW-0378">Hydrolase</keyword>
<organism evidence="3 4">
    <name type="scientific">Effrenium voratum</name>
    <dbReference type="NCBI Taxonomy" id="2562239"/>
    <lineage>
        <taxon>Eukaryota</taxon>
        <taxon>Sar</taxon>
        <taxon>Alveolata</taxon>
        <taxon>Dinophyceae</taxon>
        <taxon>Suessiales</taxon>
        <taxon>Symbiodiniaceae</taxon>
        <taxon>Effrenium</taxon>
    </lineage>
</organism>